<name>E2J7B8_9HEMI</name>
<evidence type="ECO:0000313" key="11">
    <source>
        <dbReference type="EMBL" id="ADN29836.1"/>
    </source>
</evidence>
<organism evidence="11">
    <name type="scientific">Triatoma matogrossensis</name>
    <dbReference type="NCBI Taxonomy" id="162370"/>
    <lineage>
        <taxon>Eukaryota</taxon>
        <taxon>Metazoa</taxon>
        <taxon>Ecdysozoa</taxon>
        <taxon>Arthropoda</taxon>
        <taxon>Hexapoda</taxon>
        <taxon>Insecta</taxon>
        <taxon>Pterygota</taxon>
        <taxon>Neoptera</taxon>
        <taxon>Paraneoptera</taxon>
        <taxon>Hemiptera</taxon>
        <taxon>Heteroptera</taxon>
        <taxon>Panheteroptera</taxon>
        <taxon>Cimicomorpha</taxon>
        <taxon>Reduviidae</taxon>
        <taxon>Triatominae</taxon>
        <taxon>Triatoma</taxon>
    </lineage>
</organism>
<evidence type="ECO:0000256" key="2">
    <source>
        <dbReference type="ARBA" id="ARBA00010799"/>
    </source>
</evidence>
<dbReference type="GO" id="GO:0043495">
    <property type="term" value="F:protein-membrane adaptor activity"/>
    <property type="evidence" value="ECO:0007669"/>
    <property type="project" value="TreeGrafter"/>
</dbReference>
<keyword evidence="4 10" id="KW-0812">Transmembrane</keyword>
<evidence type="ECO:0000256" key="10">
    <source>
        <dbReference type="SAM" id="Phobius"/>
    </source>
</evidence>
<evidence type="ECO:0000256" key="5">
    <source>
        <dbReference type="ARBA" id="ARBA00022824"/>
    </source>
</evidence>
<evidence type="ECO:0000256" key="7">
    <source>
        <dbReference type="ARBA" id="ARBA00023136"/>
    </source>
</evidence>
<evidence type="ECO:0000256" key="9">
    <source>
        <dbReference type="ARBA" id="ARBA00033006"/>
    </source>
</evidence>
<keyword evidence="5" id="KW-0256">Endoplasmic reticulum</keyword>
<evidence type="ECO:0000256" key="8">
    <source>
        <dbReference type="ARBA" id="ARBA00032437"/>
    </source>
</evidence>
<accession>E2J7B8</accession>
<dbReference type="GO" id="GO:0043529">
    <property type="term" value="C:GET complex"/>
    <property type="evidence" value="ECO:0007669"/>
    <property type="project" value="TreeGrafter"/>
</dbReference>
<dbReference type="InterPro" id="IPR028945">
    <property type="entry name" value="Get1"/>
</dbReference>
<keyword evidence="6 10" id="KW-1133">Transmembrane helix</keyword>
<protein>
    <recommendedName>
        <fullName evidence="3">Guided entry of tail-anchored proteins factor 1</fullName>
    </recommendedName>
    <alternativeName>
        <fullName evidence="8">Tail-anchored protein insertion receptor WRB</fullName>
    </alternativeName>
    <alternativeName>
        <fullName evidence="9">Tryptophan-rich basic protein</fullName>
    </alternativeName>
</protein>
<sequence length="163" mass="18686">MYYLIVFSVILSFLNAFLPSIAKWVARAIGSYKPNSSLQIEIDEIKGRMNEISIKDEFAKYTKLQRLLNKKREKLKAEVQMKKKTHLKLKLGIQYSSQAILTFVCLVLFWTQRSTPVIILSENWLRPFGSILSWPTHIPGALSLPLWFLVSNTVAKIASLPFA</sequence>
<comment type="similarity">
    <text evidence="2">Belongs to the WRB/GET1 family.</text>
</comment>
<reference evidence="11" key="1">
    <citation type="journal article" date="2012" name="Am. J. Trop. Med. Hyg.">
        <title>An insight into the sialotranscriptome of Triatoma matogrossensis, a kissing bug associated with fogo selvagem in South America.</title>
        <authorList>
            <person name="Assumpcao T.C."/>
            <person name="Eaton D.P."/>
            <person name="Pham V.M."/>
            <person name="Francischetti I.M."/>
            <person name="Aoki V."/>
            <person name="Hans-Filho G."/>
            <person name="Rivitti E.A."/>
            <person name="Valenzuela J.G."/>
            <person name="Diaz L.A."/>
            <person name="Ribeiro J.M."/>
        </authorList>
    </citation>
    <scope>NUCLEOTIDE SEQUENCE</scope>
    <source>
        <tissue evidence="11">Salivary gland</tissue>
    </source>
</reference>
<dbReference type="GO" id="GO:0071816">
    <property type="term" value="P:tail-anchored membrane protein insertion into ER membrane"/>
    <property type="evidence" value="ECO:0007669"/>
    <property type="project" value="InterPro"/>
</dbReference>
<feature type="transmembrane region" description="Helical" evidence="10">
    <location>
        <begin position="91"/>
        <end position="111"/>
    </location>
</feature>
<dbReference type="AlphaFoldDB" id="E2J7B8"/>
<proteinExistence type="evidence at transcript level"/>
<evidence type="ECO:0000256" key="1">
    <source>
        <dbReference type="ARBA" id="ARBA00004477"/>
    </source>
</evidence>
<evidence type="ECO:0000256" key="6">
    <source>
        <dbReference type="ARBA" id="ARBA00022989"/>
    </source>
</evidence>
<dbReference type="PANTHER" id="PTHR42650">
    <property type="entry name" value="TAIL-ANCHORED PROTEIN INSERTION RECEPTOR WRB"/>
    <property type="match status" value="1"/>
</dbReference>
<dbReference type="InterPro" id="IPR029012">
    <property type="entry name" value="Helix_hairpin_bin_sf"/>
</dbReference>
<feature type="transmembrane region" description="Helical" evidence="10">
    <location>
        <begin position="131"/>
        <end position="150"/>
    </location>
</feature>
<dbReference type="PANTHER" id="PTHR42650:SF1">
    <property type="entry name" value="GUIDED ENTRY OF TAIL-ANCHORED PROTEINS FACTOR 1"/>
    <property type="match status" value="1"/>
</dbReference>
<dbReference type="Pfam" id="PF04420">
    <property type="entry name" value="CHD5"/>
    <property type="match status" value="1"/>
</dbReference>
<evidence type="ECO:0000256" key="3">
    <source>
        <dbReference type="ARBA" id="ARBA00017951"/>
    </source>
</evidence>
<evidence type="ECO:0000256" key="4">
    <source>
        <dbReference type="ARBA" id="ARBA00022692"/>
    </source>
</evidence>
<keyword evidence="7 10" id="KW-0472">Membrane</keyword>
<feature type="transmembrane region" description="Helical" evidence="10">
    <location>
        <begin position="6"/>
        <end position="26"/>
    </location>
</feature>
<dbReference type="EMBL" id="HP429336">
    <property type="protein sequence ID" value="ADN29836.1"/>
    <property type="molecule type" value="mRNA"/>
</dbReference>
<comment type="subcellular location">
    <subcellularLocation>
        <location evidence="1">Endoplasmic reticulum membrane</location>
        <topology evidence="1">Multi-pass membrane protein</topology>
    </subcellularLocation>
</comment>
<dbReference type="Gene3D" id="1.10.287.660">
    <property type="entry name" value="Helix hairpin bin"/>
    <property type="match status" value="1"/>
</dbReference>
<dbReference type="GO" id="GO:0005789">
    <property type="term" value="C:endoplasmic reticulum membrane"/>
    <property type="evidence" value="ECO:0007669"/>
    <property type="project" value="UniProtKB-SubCell"/>
</dbReference>